<dbReference type="InParanoid" id="E4XFX4"/>
<feature type="disulfide bond" evidence="9">
    <location>
        <begin position="1382"/>
        <end position="1400"/>
    </location>
</feature>
<dbReference type="SMART" id="SM00135">
    <property type="entry name" value="LY"/>
    <property type="match status" value="9"/>
</dbReference>
<dbReference type="SUPFAM" id="SSF63825">
    <property type="entry name" value="YWTD domain"/>
    <property type="match status" value="3"/>
</dbReference>
<evidence type="ECO:0000313" key="14">
    <source>
        <dbReference type="Proteomes" id="UP000001307"/>
    </source>
</evidence>
<keyword evidence="12" id="KW-0812">Transmembrane</keyword>
<dbReference type="PROSITE" id="PS50068">
    <property type="entry name" value="LDLRA_2"/>
    <property type="match status" value="3"/>
</dbReference>
<feature type="transmembrane region" description="Helical" evidence="12">
    <location>
        <begin position="1459"/>
        <end position="1481"/>
    </location>
</feature>
<evidence type="ECO:0000256" key="6">
    <source>
        <dbReference type="ARBA" id="ARBA00023157"/>
    </source>
</evidence>
<evidence type="ECO:0000256" key="11">
    <source>
        <dbReference type="SAM" id="MobiDB-lite"/>
    </source>
</evidence>
<dbReference type="GO" id="GO:0006897">
    <property type="term" value="P:endocytosis"/>
    <property type="evidence" value="ECO:0007669"/>
    <property type="project" value="UniProtKB-KW"/>
</dbReference>
<dbReference type="GO" id="GO:0016020">
    <property type="term" value="C:membrane"/>
    <property type="evidence" value="ECO:0007669"/>
    <property type="project" value="UniProtKB-SubCell"/>
</dbReference>
<reference evidence="13" key="1">
    <citation type="journal article" date="2010" name="Science">
        <title>Plasticity of animal genome architecture unmasked by rapid evolution of a pelagic tunicate.</title>
        <authorList>
            <person name="Denoeud F."/>
            <person name="Henriet S."/>
            <person name="Mungpakdee S."/>
            <person name="Aury J.M."/>
            <person name="Da Silva C."/>
            <person name="Brinkmann H."/>
            <person name="Mikhaleva J."/>
            <person name="Olsen L.C."/>
            <person name="Jubin C."/>
            <person name="Canestro C."/>
            <person name="Bouquet J.M."/>
            <person name="Danks G."/>
            <person name="Poulain J."/>
            <person name="Campsteijn C."/>
            <person name="Adamski M."/>
            <person name="Cross I."/>
            <person name="Yadetie F."/>
            <person name="Muffato M."/>
            <person name="Louis A."/>
            <person name="Butcher S."/>
            <person name="Tsagkogeorga G."/>
            <person name="Konrad A."/>
            <person name="Singh S."/>
            <person name="Jensen M.F."/>
            <person name="Cong E.H."/>
            <person name="Eikeseth-Otteraa H."/>
            <person name="Noel B."/>
            <person name="Anthouard V."/>
            <person name="Porcel B.M."/>
            <person name="Kachouri-Lafond R."/>
            <person name="Nishino A."/>
            <person name="Ugolini M."/>
            <person name="Chourrout P."/>
            <person name="Nishida H."/>
            <person name="Aasland R."/>
            <person name="Huzurbazar S."/>
            <person name="Westhof E."/>
            <person name="Delsuc F."/>
            <person name="Lehrach H."/>
            <person name="Reinhardt R."/>
            <person name="Weissenbach J."/>
            <person name="Roy S.W."/>
            <person name="Artiguenave F."/>
            <person name="Postlethwait J.H."/>
            <person name="Manak J.R."/>
            <person name="Thompson E.M."/>
            <person name="Jaillon O."/>
            <person name="Du Pasquier L."/>
            <person name="Boudinot P."/>
            <person name="Liberles D.A."/>
            <person name="Volff J.N."/>
            <person name="Philippe H."/>
            <person name="Lenhard B."/>
            <person name="Roest Crollius H."/>
            <person name="Wincker P."/>
            <person name="Chourrout D."/>
        </authorList>
    </citation>
    <scope>NUCLEOTIDE SEQUENCE [LARGE SCALE GENOMIC DNA]</scope>
</reference>
<dbReference type="InterPro" id="IPR011042">
    <property type="entry name" value="6-blade_b-propeller_TolB-like"/>
</dbReference>
<dbReference type="Proteomes" id="UP000001307">
    <property type="component" value="Unassembled WGS sequence"/>
</dbReference>
<dbReference type="Gene3D" id="4.10.400.10">
    <property type="entry name" value="Low-density Lipoprotein Receptor"/>
    <property type="match status" value="3"/>
</dbReference>
<keyword evidence="5 12" id="KW-0472">Membrane</keyword>
<keyword evidence="7" id="KW-0675">Receptor</keyword>
<dbReference type="PANTHER" id="PTHR46513">
    <property type="entry name" value="VITELLOGENIN RECEPTOR-LIKE PROTEIN-RELATED-RELATED"/>
    <property type="match status" value="1"/>
</dbReference>
<organism evidence="13">
    <name type="scientific">Oikopleura dioica</name>
    <name type="common">Tunicate</name>
    <dbReference type="NCBI Taxonomy" id="34765"/>
    <lineage>
        <taxon>Eukaryota</taxon>
        <taxon>Metazoa</taxon>
        <taxon>Chordata</taxon>
        <taxon>Tunicata</taxon>
        <taxon>Appendicularia</taxon>
        <taxon>Copelata</taxon>
        <taxon>Oikopleuridae</taxon>
        <taxon>Oikopleura</taxon>
    </lineage>
</organism>
<keyword evidence="3" id="KW-0254">Endocytosis</keyword>
<evidence type="ECO:0000256" key="2">
    <source>
        <dbReference type="ARBA" id="ARBA00022536"/>
    </source>
</evidence>
<dbReference type="PROSITE" id="PS51120">
    <property type="entry name" value="LDLRB"/>
    <property type="match status" value="1"/>
</dbReference>
<dbReference type="CDD" id="cd00112">
    <property type="entry name" value="LDLa"/>
    <property type="match status" value="3"/>
</dbReference>
<keyword evidence="4" id="KW-0677">Repeat</keyword>
<dbReference type="InterPro" id="IPR000033">
    <property type="entry name" value="LDLR_classB_rpt"/>
</dbReference>
<evidence type="ECO:0000256" key="8">
    <source>
        <dbReference type="ARBA" id="ARBA00023180"/>
    </source>
</evidence>
<dbReference type="InterPro" id="IPR036055">
    <property type="entry name" value="LDL_receptor-like_sf"/>
</dbReference>
<feature type="repeat" description="LDL-receptor class B" evidence="10">
    <location>
        <begin position="768"/>
        <end position="809"/>
    </location>
</feature>
<protein>
    <recommendedName>
        <fullName evidence="15">EGF-like domain-containing protein</fullName>
    </recommendedName>
</protein>
<sequence length="1616" mass="181397">MFTFINLITIVLCTEFCIINKQEVRRLWDGNDFLLAADYDTITSSLIENGIEHKRLVEECRGIVAIDYIYTERTIIWAEDTTPPRINIYQNDTSEFWFFTLRDGSDIKSMATDWVSKNIYWFDDADEAIKVCSLVACKFTDDGEPNRKSCSCKTLALKVKNQKRSHDLVIDIQGSRLFFINEFALESINLDGTDRKVSLNEINVGGQITALAMAGRNKLIYGMQSSSSIYQLDIDKGTSQEVGHPLSQTLLLSSKNFLLQDVLNSRRTGLSYILSMTSLSPSLQVALVNSCQNSICSDLCLSSSTGFTCACPSGLPLESGSSTHCRANPQSFIILAKNQVLRRISLDTEEHEYLRLVQYSDSSRSFTDVSIDPLNARIYYSTVYSDENGRSIGSTIHSVGIDGSNRQDLISDGLAEVEGLALDVPNQLIYWADKIMMHIEVAALTCECNLRGCLHKHCRRIIATSKDGEKFEPRSIVAAFGYIFWTDIATCTIVRAHGSGGSNYELRRYNRSSGCPNKITLSDDGKRLFVLVRDKISHIETYIEVIHNVVPELSRGKNIEAELYIRFSGRAFQSVKFFKGTIFIVGDSEPLTAVNENRLEERFYGTGHLDSDVLDIQDISATVPIKSRICEFIQFAMPGNAPDCRCPDGLYDTHSMNGSGSSCKGPELDLLFLLLDDRDNRYKFHQLPIKDDNDKSSTEVYEFEQNDVREPSFDFHYKNDMIFFFAKEKYTTLYKAQRKKTGKFRKPVAITNVGLEGAVKLAVDWIGNSVYWTNNILHRVEQILDDGSIRRTIVNDCDRPHAIAVDSSAGFIFYSDLSTSDDFASLNRVDMSGENKVSVLGPHSEFTQILSISLDTTNEEMYLLDEMSNSIVRVPYDGTRADIIYCNNESGRCSETPLITSISFYHSVIYWSELKDRNFCQMKSLDLTLKETFPRTIGELSSKPLGLTIVAPQIGWGQCKISRPISVEESICIAQPTENKHIHMSENVCSTHFSLQYDNCRAPKEFLIFAQEREISRVLSKHVEEATDQIIPVNGIGKTFSIAWDTYAHKGRLYWVDSDKENQIFSSRGVGDPPELFLPKERSFAKNIAIHEISGMIFWTLAARDEQHGDATICYAFLTDDGRGKRGKCLDEWTRFGNSRSLMTNNSWKNIRPDLIAIHQLTGTIIFTNDCEKSDESCQLIFTTNIFEAAYGISSTPTPCVVFEATPPITGLALSSSATDPYRLKLFWSDESKIYHKEFTLPRHRASGCPDQGESKTMSIHCDVESKVISNGIAISDDELFWVDGSLLKRSKVGSGQSCSATQPIIDRELKSLTAIAIVKSNDHIKDLRNKCFHKNCSDFCVDTSEKCIEQDYLCDGSRDCFDGSDESPNVCDHCMNNEFSCGHGKCIESNKHCDGVEDCHDGRDENNCPIKCDEKNQYRCFDALKCYHVSDKCNGVQDCYDGSDENNCDEPIDSTAKIAIYIVAFFVFFLTIIFVIIVVLTRQQQPITQEQNFHLQILHPPPPVSHRSSMPPPYSSHTESVYSPSINDVNIPLMAPPPSVISSRVTSPLRLPPSHRQRQQQYSQDTLSESSRGSGTGDSNPASCLVGMRRLSVETDLIVPGSYAPCSTPIPTSEE</sequence>
<feature type="disulfide bond" evidence="9">
    <location>
        <begin position="1434"/>
        <end position="1449"/>
    </location>
</feature>
<name>E4XFX4_OIKDI</name>
<keyword evidence="14" id="KW-1185">Reference proteome</keyword>
<dbReference type="EMBL" id="FN653046">
    <property type="protein sequence ID" value="CBY24514.1"/>
    <property type="molecule type" value="Genomic_DNA"/>
</dbReference>
<dbReference type="SMART" id="SM00192">
    <property type="entry name" value="LDLa"/>
    <property type="match status" value="3"/>
</dbReference>
<accession>E4XFX4</accession>
<dbReference type="Gene3D" id="2.120.10.30">
    <property type="entry name" value="TolB, C-terminal domain"/>
    <property type="match status" value="4"/>
</dbReference>
<keyword evidence="8" id="KW-0325">Glycoprotein</keyword>
<feature type="disulfide bond" evidence="9">
    <location>
        <begin position="1394"/>
        <end position="1409"/>
    </location>
</feature>
<dbReference type="PRINTS" id="PR00261">
    <property type="entry name" value="LDLRECEPTOR"/>
</dbReference>
<comment type="caution">
    <text evidence="9">Lacks conserved residue(s) required for the propagation of feature annotation.</text>
</comment>
<evidence type="ECO:0000256" key="4">
    <source>
        <dbReference type="ARBA" id="ARBA00022737"/>
    </source>
</evidence>
<evidence type="ECO:0000256" key="3">
    <source>
        <dbReference type="ARBA" id="ARBA00022583"/>
    </source>
</evidence>
<evidence type="ECO:0000256" key="9">
    <source>
        <dbReference type="PROSITE-ProRule" id="PRU00124"/>
    </source>
</evidence>
<evidence type="ECO:0000256" key="10">
    <source>
        <dbReference type="PROSITE-ProRule" id="PRU00461"/>
    </source>
</evidence>
<comment type="subcellular location">
    <subcellularLocation>
        <location evidence="1">Membrane</location>
        <topology evidence="1">Single-pass membrane protein</topology>
    </subcellularLocation>
</comment>
<evidence type="ECO:0000256" key="7">
    <source>
        <dbReference type="ARBA" id="ARBA00023170"/>
    </source>
</evidence>
<dbReference type="SUPFAM" id="SSF57424">
    <property type="entry name" value="LDL receptor-like module"/>
    <property type="match status" value="2"/>
</dbReference>
<evidence type="ECO:0000256" key="1">
    <source>
        <dbReference type="ARBA" id="ARBA00004167"/>
    </source>
</evidence>
<feature type="region of interest" description="Disordered" evidence="11">
    <location>
        <begin position="1545"/>
        <end position="1585"/>
    </location>
</feature>
<keyword evidence="2" id="KW-0245">EGF-like domain</keyword>
<proteinExistence type="predicted"/>
<keyword evidence="6 9" id="KW-1015">Disulfide bond</keyword>
<evidence type="ECO:0000256" key="5">
    <source>
        <dbReference type="ARBA" id="ARBA00023136"/>
    </source>
</evidence>
<gene>
    <name evidence="13" type="ORF">GSOID_T00010381001</name>
</gene>
<dbReference type="PANTHER" id="PTHR46513:SF13">
    <property type="entry name" value="EGF-LIKE DOMAIN-CONTAINING PROTEIN"/>
    <property type="match status" value="1"/>
</dbReference>
<feature type="compositionally biased region" description="Pro residues" evidence="11">
    <location>
        <begin position="1500"/>
        <end position="1515"/>
    </location>
</feature>
<feature type="compositionally biased region" description="Polar residues" evidence="11">
    <location>
        <begin position="1560"/>
        <end position="1583"/>
    </location>
</feature>
<feature type="region of interest" description="Disordered" evidence="11">
    <location>
        <begin position="1499"/>
        <end position="1522"/>
    </location>
</feature>
<dbReference type="InterPro" id="IPR002172">
    <property type="entry name" value="LDrepeatLR_classA_rpt"/>
</dbReference>
<keyword evidence="12" id="KW-1133">Transmembrane helix</keyword>
<dbReference type="Pfam" id="PF00057">
    <property type="entry name" value="Ldl_recept_a"/>
    <property type="match status" value="1"/>
</dbReference>
<feature type="disulfide bond" evidence="9">
    <location>
        <begin position="1375"/>
        <end position="1387"/>
    </location>
</feature>
<dbReference type="OrthoDB" id="72419at2759"/>
<dbReference type="InterPro" id="IPR050778">
    <property type="entry name" value="Cueball_EGF_LRP_Nidogen"/>
</dbReference>
<evidence type="ECO:0000313" key="13">
    <source>
        <dbReference type="EMBL" id="CBY24514.1"/>
    </source>
</evidence>
<evidence type="ECO:0008006" key="15">
    <source>
        <dbReference type="Google" id="ProtNLM"/>
    </source>
</evidence>
<evidence type="ECO:0000256" key="12">
    <source>
        <dbReference type="SAM" id="Phobius"/>
    </source>
</evidence>